<dbReference type="AlphaFoldDB" id="A0A3M9Y2U6"/>
<evidence type="ECO:0000313" key="2">
    <source>
        <dbReference type="Proteomes" id="UP000267145"/>
    </source>
</evidence>
<protein>
    <submittedName>
        <fullName evidence="1">Uncharacterized protein</fullName>
    </submittedName>
</protein>
<evidence type="ECO:0000313" key="1">
    <source>
        <dbReference type="EMBL" id="RNJ54445.1"/>
    </source>
</evidence>
<comment type="caution">
    <text evidence="1">The sequence shown here is derived from an EMBL/GenBank/DDBJ whole genome shotgun (WGS) entry which is preliminary data.</text>
</comment>
<reference evidence="1 2" key="1">
    <citation type="submission" date="2018-10" db="EMBL/GenBank/DDBJ databases">
        <title>Genome sequence of Verticillium nonalfalfae VnAa140.</title>
        <authorList>
            <person name="Stajich J.E."/>
            <person name="Kasson M.T."/>
        </authorList>
    </citation>
    <scope>NUCLEOTIDE SEQUENCE [LARGE SCALE GENOMIC DNA]</scope>
    <source>
        <strain evidence="1 2">VnAa140</strain>
    </source>
</reference>
<dbReference type="RefSeq" id="XP_028492603.1">
    <property type="nucleotide sequence ID" value="XM_028634717.1"/>
</dbReference>
<name>A0A3M9Y2U6_9PEZI</name>
<accession>A0A3M9Y2U6</accession>
<dbReference type="GeneID" id="39604150"/>
<proteinExistence type="predicted"/>
<gene>
    <name evidence="1" type="ORF">D7B24_000461</name>
</gene>
<dbReference type="Proteomes" id="UP000267145">
    <property type="component" value="Unassembled WGS sequence"/>
</dbReference>
<keyword evidence="2" id="KW-1185">Reference proteome</keyword>
<dbReference type="EMBL" id="RBVV01000104">
    <property type="protein sequence ID" value="RNJ54445.1"/>
    <property type="molecule type" value="Genomic_DNA"/>
</dbReference>
<dbReference type="STRING" id="1051616.A0A3M9Y2U6"/>
<sequence>MNPARSTKEWVGNAGFQQVKQQIFKSPVRNWPRDARLKECGVFTTLNFVEGIQDFTDKLFRDVLGLSEQGIEVLNAGK</sequence>
<organism evidence="1 2">
    <name type="scientific">Verticillium nonalfalfae</name>
    <dbReference type="NCBI Taxonomy" id="1051616"/>
    <lineage>
        <taxon>Eukaryota</taxon>
        <taxon>Fungi</taxon>
        <taxon>Dikarya</taxon>
        <taxon>Ascomycota</taxon>
        <taxon>Pezizomycotina</taxon>
        <taxon>Sordariomycetes</taxon>
        <taxon>Hypocreomycetidae</taxon>
        <taxon>Glomerellales</taxon>
        <taxon>Plectosphaerellaceae</taxon>
        <taxon>Verticillium</taxon>
    </lineage>
</organism>